<dbReference type="PANTHER" id="PTHR35742">
    <property type="entry name" value="THYLAKOID LUMENAL 16.5 KDA PROTEIN, CHLOROPLASTIC"/>
    <property type="match status" value="1"/>
</dbReference>
<accession>A0A0D2LR49</accession>
<reference evidence="2 3" key="1">
    <citation type="journal article" date="2013" name="BMC Genomics">
        <title>Reconstruction of the lipid metabolism for the microalga Monoraphidium neglectum from its genome sequence reveals characteristics suitable for biofuel production.</title>
        <authorList>
            <person name="Bogen C."/>
            <person name="Al-Dilaimi A."/>
            <person name="Albersmeier A."/>
            <person name="Wichmann J."/>
            <person name="Grundmann M."/>
            <person name="Rupp O."/>
            <person name="Lauersen K.J."/>
            <person name="Blifernez-Klassen O."/>
            <person name="Kalinowski J."/>
            <person name="Goesmann A."/>
            <person name="Mussgnug J.H."/>
            <person name="Kruse O."/>
        </authorList>
    </citation>
    <scope>NUCLEOTIDE SEQUENCE [LARGE SCALE GENOMIC DNA]</scope>
    <source>
        <strain evidence="2 3">SAG 48.87</strain>
    </source>
</reference>
<feature type="domain" description="Maintenance of Photosystem II under High light 2 C-terminal" evidence="1">
    <location>
        <begin position="103"/>
        <end position="204"/>
    </location>
</feature>
<dbReference type="RefSeq" id="XP_013893154.1">
    <property type="nucleotide sequence ID" value="XM_014037700.1"/>
</dbReference>
<dbReference type="STRING" id="145388.A0A0D2LR49"/>
<keyword evidence="3" id="KW-1185">Reference proteome</keyword>
<dbReference type="KEGG" id="mng:MNEG_13829"/>
<dbReference type="InterPro" id="IPR038862">
    <property type="entry name" value="MPH2"/>
</dbReference>
<name>A0A0D2LR49_9CHLO</name>
<evidence type="ECO:0000313" key="3">
    <source>
        <dbReference type="Proteomes" id="UP000054498"/>
    </source>
</evidence>
<proteinExistence type="predicted"/>
<evidence type="ECO:0000259" key="1">
    <source>
        <dbReference type="Pfam" id="PF20675"/>
    </source>
</evidence>
<evidence type="ECO:0000313" key="2">
    <source>
        <dbReference type="EMBL" id="KIY94134.1"/>
    </source>
</evidence>
<gene>
    <name evidence="2" type="ORF">MNEG_13829</name>
</gene>
<dbReference type="EMBL" id="KK104292">
    <property type="protein sequence ID" value="KIY94134.1"/>
    <property type="molecule type" value="Genomic_DNA"/>
</dbReference>
<dbReference type="AlphaFoldDB" id="A0A0D2LR49"/>
<dbReference type="PANTHER" id="PTHR35742:SF1">
    <property type="entry name" value="THYLAKOID LUMENAL 16.5 KDA PROTEIN, CHLOROPLASTIC"/>
    <property type="match status" value="1"/>
</dbReference>
<dbReference type="GeneID" id="25731330"/>
<dbReference type="OrthoDB" id="1924976at2759"/>
<sequence>MALRIANAPTAAGRRSVTCRAAAPQPAAPGRRAALGALLGAASLALAAPRRALALIPDEEDEELLERAKANRAARLQKNQEVTRAFIKEEGLTNKQLDSELIPVQKAITKLAQSGSQLEADDVKAASSTLNGDWVDDFKKASTVLSTTDAAKGATTALFDGIAGLRKSAGKGDIKATKQQYVAVVGSLQKWADAAGVAGNLKGL</sequence>
<dbReference type="InterPro" id="IPR049072">
    <property type="entry name" value="MPH2_C"/>
</dbReference>
<dbReference type="Pfam" id="PF20675">
    <property type="entry name" value="MPH2"/>
    <property type="match status" value="1"/>
</dbReference>
<protein>
    <submittedName>
        <fullName evidence="2">Thylakoid lumenal protein</fullName>
    </submittedName>
</protein>
<dbReference type="GO" id="GO:0010206">
    <property type="term" value="P:photosystem II repair"/>
    <property type="evidence" value="ECO:0007669"/>
    <property type="project" value="InterPro"/>
</dbReference>
<dbReference type="Proteomes" id="UP000054498">
    <property type="component" value="Unassembled WGS sequence"/>
</dbReference>
<organism evidence="2 3">
    <name type="scientific">Monoraphidium neglectum</name>
    <dbReference type="NCBI Taxonomy" id="145388"/>
    <lineage>
        <taxon>Eukaryota</taxon>
        <taxon>Viridiplantae</taxon>
        <taxon>Chlorophyta</taxon>
        <taxon>core chlorophytes</taxon>
        <taxon>Chlorophyceae</taxon>
        <taxon>CS clade</taxon>
        <taxon>Sphaeropleales</taxon>
        <taxon>Selenastraceae</taxon>
        <taxon>Monoraphidium</taxon>
    </lineage>
</organism>